<dbReference type="AlphaFoldDB" id="A0A2M4DJH1"/>
<reference evidence="2" key="1">
    <citation type="submission" date="2018-01" db="EMBL/GenBank/DDBJ databases">
        <title>An insight into the sialome of Amazonian anophelines.</title>
        <authorList>
            <person name="Ribeiro J.M."/>
            <person name="Scarpassa V."/>
            <person name="Calvo E."/>
        </authorList>
    </citation>
    <scope>NUCLEOTIDE SEQUENCE</scope>
</reference>
<evidence type="ECO:0000313" key="2">
    <source>
        <dbReference type="EMBL" id="MBW77692.1"/>
    </source>
</evidence>
<organism evidence="2">
    <name type="scientific">Anopheles darlingi</name>
    <name type="common">Mosquito</name>
    <dbReference type="NCBI Taxonomy" id="43151"/>
    <lineage>
        <taxon>Eukaryota</taxon>
        <taxon>Metazoa</taxon>
        <taxon>Ecdysozoa</taxon>
        <taxon>Arthropoda</taxon>
        <taxon>Hexapoda</taxon>
        <taxon>Insecta</taxon>
        <taxon>Pterygota</taxon>
        <taxon>Neoptera</taxon>
        <taxon>Endopterygota</taxon>
        <taxon>Diptera</taxon>
        <taxon>Nematocera</taxon>
        <taxon>Culicoidea</taxon>
        <taxon>Culicidae</taxon>
        <taxon>Anophelinae</taxon>
        <taxon>Anopheles</taxon>
    </lineage>
</organism>
<protein>
    <submittedName>
        <fullName evidence="2">Putative secreted protein</fullName>
    </submittedName>
</protein>
<dbReference type="EMBL" id="GGFL01013514">
    <property type="protein sequence ID" value="MBW77692.1"/>
    <property type="molecule type" value="Transcribed_RNA"/>
</dbReference>
<feature type="region of interest" description="Disordered" evidence="1">
    <location>
        <begin position="65"/>
        <end position="88"/>
    </location>
</feature>
<proteinExistence type="predicted"/>
<evidence type="ECO:0000256" key="1">
    <source>
        <dbReference type="SAM" id="MobiDB-lite"/>
    </source>
</evidence>
<accession>A0A2M4DJH1</accession>
<name>A0A2M4DJH1_ANODA</name>
<sequence>MMVLRLMVSLLQLLVSLLVRRLLIVVVRVGRVTVRTTEQGRTRTLPVKPTLIVFGLVRTVTVRFDPQDEQNDQNDGNQGARYDTDDHGRPFFGLRVNAATLVLR</sequence>